<evidence type="ECO:0000313" key="5">
    <source>
        <dbReference type="Proteomes" id="UP001161438"/>
    </source>
</evidence>
<dbReference type="RefSeq" id="XP_056080246.1">
    <property type="nucleotide sequence ID" value="XM_056226748.1"/>
</dbReference>
<dbReference type="GO" id="GO:0097038">
    <property type="term" value="C:perinuclear endoplasmic reticulum"/>
    <property type="evidence" value="ECO:0007669"/>
    <property type="project" value="TreeGrafter"/>
</dbReference>
<dbReference type="SUPFAM" id="SSF144000">
    <property type="entry name" value="Oxysterol-binding protein-like"/>
    <property type="match status" value="1"/>
</dbReference>
<evidence type="ECO:0000256" key="1">
    <source>
        <dbReference type="ARBA" id="ARBA00008842"/>
    </source>
</evidence>
<dbReference type="GO" id="GO:0032934">
    <property type="term" value="F:sterol binding"/>
    <property type="evidence" value="ECO:0007669"/>
    <property type="project" value="TreeGrafter"/>
</dbReference>
<evidence type="ECO:0000313" key="4">
    <source>
        <dbReference type="EMBL" id="CAI4037129.1"/>
    </source>
</evidence>
<dbReference type="InterPro" id="IPR000648">
    <property type="entry name" value="Oxysterol-bd"/>
</dbReference>
<dbReference type="GO" id="GO:0006897">
    <property type="term" value="P:endocytosis"/>
    <property type="evidence" value="ECO:0007669"/>
    <property type="project" value="TreeGrafter"/>
</dbReference>
<organism evidence="4 5">
    <name type="scientific">Saccharomyces mikatae IFO 1815</name>
    <dbReference type="NCBI Taxonomy" id="226126"/>
    <lineage>
        <taxon>Eukaryota</taxon>
        <taxon>Fungi</taxon>
        <taxon>Dikarya</taxon>
        <taxon>Ascomycota</taxon>
        <taxon>Saccharomycotina</taxon>
        <taxon>Saccharomycetes</taxon>
        <taxon>Saccharomycetales</taxon>
        <taxon>Saccharomycetaceae</taxon>
        <taxon>Saccharomyces</taxon>
    </lineage>
</organism>
<reference evidence="4" key="1">
    <citation type="submission" date="2022-10" db="EMBL/GenBank/DDBJ databases">
        <authorList>
            <person name="Byrne P K."/>
        </authorList>
    </citation>
    <scope>NUCLEOTIDE SEQUENCE</scope>
    <source>
        <strain evidence="4">IFO1815</strain>
    </source>
</reference>
<keyword evidence="2" id="KW-0597">Phosphoprotein</keyword>
<dbReference type="GO" id="GO:0005635">
    <property type="term" value="C:nuclear envelope"/>
    <property type="evidence" value="ECO:0007669"/>
    <property type="project" value="TreeGrafter"/>
</dbReference>
<dbReference type="FunFam" id="3.30.70.3490:FF:000010">
    <property type="entry name" value="Oxysterol binding protein (Osh1)"/>
    <property type="match status" value="1"/>
</dbReference>
<gene>
    <name evidence="4" type="primary">SMKI01G0870</name>
    <name evidence="4" type="ORF">SMKI_01G0870</name>
</gene>
<dbReference type="Proteomes" id="UP001161438">
    <property type="component" value="Chromosome 1"/>
</dbReference>
<dbReference type="PANTHER" id="PTHR10972:SF205">
    <property type="entry name" value="OXYSTEROL-BINDING PROTEIN 1"/>
    <property type="match status" value="1"/>
</dbReference>
<dbReference type="Pfam" id="PF01237">
    <property type="entry name" value="Oxysterol_BP"/>
    <property type="match status" value="1"/>
</dbReference>
<dbReference type="Gene3D" id="3.30.70.3490">
    <property type="match status" value="1"/>
</dbReference>
<comment type="similarity">
    <text evidence="1">Belongs to the OSBP family.</text>
</comment>
<dbReference type="InterPro" id="IPR037239">
    <property type="entry name" value="OSBP_sf"/>
</dbReference>
<dbReference type="EMBL" id="OX365757">
    <property type="protein sequence ID" value="CAI4037129.1"/>
    <property type="molecule type" value="Genomic_DNA"/>
</dbReference>
<dbReference type="PANTHER" id="PTHR10972">
    <property type="entry name" value="OXYSTEROL-BINDING PROTEIN-RELATED"/>
    <property type="match status" value="1"/>
</dbReference>
<accession>A0AA35NEY5</accession>
<feature type="region of interest" description="Disordered" evidence="3">
    <location>
        <begin position="1"/>
        <end position="29"/>
    </location>
</feature>
<name>A0AA35NEY5_SACMI</name>
<dbReference type="GO" id="GO:0006887">
    <property type="term" value="P:exocytosis"/>
    <property type="evidence" value="ECO:0007669"/>
    <property type="project" value="TreeGrafter"/>
</dbReference>
<keyword evidence="5" id="KW-1185">Reference proteome</keyword>
<dbReference type="GO" id="GO:0034727">
    <property type="term" value="P:piecemeal microautophagy of the nucleus"/>
    <property type="evidence" value="ECO:0007669"/>
    <property type="project" value="TreeGrafter"/>
</dbReference>
<evidence type="ECO:0000256" key="3">
    <source>
        <dbReference type="SAM" id="MobiDB-lite"/>
    </source>
</evidence>
<dbReference type="GO" id="GO:0005829">
    <property type="term" value="C:cytosol"/>
    <property type="evidence" value="ECO:0007669"/>
    <property type="project" value="TreeGrafter"/>
</dbReference>
<protein>
    <submittedName>
        <fullName evidence="4">Uncharacterized protein</fullName>
    </submittedName>
</protein>
<sequence>MENGEYDKAAEEKHRVEVKQRTAKKEREQRGEEYRPRWFVQEEHPITKSLYWKYNGEYWTKRKNHDFGDCVDIF</sequence>
<dbReference type="GeneID" id="80916342"/>
<dbReference type="GO" id="GO:0005886">
    <property type="term" value="C:plasma membrane"/>
    <property type="evidence" value="ECO:0007669"/>
    <property type="project" value="TreeGrafter"/>
</dbReference>
<dbReference type="GO" id="GO:0030011">
    <property type="term" value="P:maintenance of cell polarity"/>
    <property type="evidence" value="ECO:0007669"/>
    <property type="project" value="TreeGrafter"/>
</dbReference>
<dbReference type="AlphaFoldDB" id="A0AA35NEY5"/>
<proteinExistence type="inferred from homology"/>
<evidence type="ECO:0000256" key="2">
    <source>
        <dbReference type="ARBA" id="ARBA00022553"/>
    </source>
</evidence>